<dbReference type="InterPro" id="IPR011765">
    <property type="entry name" value="Pept_M16_N"/>
</dbReference>
<accession>A0A1Y1WI76</accession>
<evidence type="ECO:0000259" key="8">
    <source>
        <dbReference type="Pfam" id="PF05193"/>
    </source>
</evidence>
<evidence type="ECO:0000256" key="4">
    <source>
        <dbReference type="ARBA" id="ARBA00032315"/>
    </source>
</evidence>
<dbReference type="PANTHER" id="PTHR11851:SF49">
    <property type="entry name" value="MITOCHONDRIAL-PROCESSING PEPTIDASE SUBUNIT ALPHA"/>
    <property type="match status" value="1"/>
</dbReference>
<evidence type="ECO:0000256" key="6">
    <source>
        <dbReference type="SAM" id="MobiDB-lite"/>
    </source>
</evidence>
<dbReference type="InterPro" id="IPR050361">
    <property type="entry name" value="MPP/UQCRC_Complex"/>
</dbReference>
<dbReference type="SUPFAM" id="SSF63411">
    <property type="entry name" value="LuxS/MPP-like metallohydrolase"/>
    <property type="match status" value="2"/>
</dbReference>
<dbReference type="Pfam" id="PF05193">
    <property type="entry name" value="Peptidase_M16_C"/>
    <property type="match status" value="1"/>
</dbReference>
<dbReference type="GO" id="GO:0005739">
    <property type="term" value="C:mitochondrion"/>
    <property type="evidence" value="ECO:0007669"/>
    <property type="project" value="TreeGrafter"/>
</dbReference>
<evidence type="ECO:0000256" key="5">
    <source>
        <dbReference type="RuleBase" id="RU004447"/>
    </source>
</evidence>
<keyword evidence="9" id="KW-0378">Hydrolase</keyword>
<evidence type="ECO:0000259" key="7">
    <source>
        <dbReference type="Pfam" id="PF00675"/>
    </source>
</evidence>
<dbReference type="GO" id="GO:0004222">
    <property type="term" value="F:metalloendopeptidase activity"/>
    <property type="evidence" value="ECO:0007669"/>
    <property type="project" value="InterPro"/>
</dbReference>
<dbReference type="InterPro" id="IPR001431">
    <property type="entry name" value="Pept_M16_Zn_BS"/>
</dbReference>
<dbReference type="Proteomes" id="UP000193922">
    <property type="component" value="Unassembled WGS sequence"/>
</dbReference>
<dbReference type="Gene3D" id="3.30.830.10">
    <property type="entry name" value="Metalloenzyme, LuxS/M16 peptidase-like"/>
    <property type="match status" value="2"/>
</dbReference>
<dbReference type="OrthoDB" id="277191at2759"/>
<dbReference type="InterPro" id="IPR011249">
    <property type="entry name" value="Metalloenz_LuxS/M16"/>
</dbReference>
<gene>
    <name evidence="9" type="ORF">DL89DRAFT_221020</name>
</gene>
<sequence>MRYKSTTLRQTETSKDGHTTTTTLANGLRITSEHNPGHFTALGVYVDAGSRYEDGATAGYAHLMDRLAFRNSAQFTSSAAMAAIEKLGGSIMSSSTRECIMYQAAVFPQDAGLAMQLLADTTLRPRVLPEDIEELQATVPWELQDVASKPEMFLPEKLHETAFQAGTLGNPLLCPPMQLAQATPERLAKYHSRWYRPERMVVAAVGMEHEELVRLCDANGFADLPRTEPQQKQKEPWIAVPNGQAVYTGGTWFESKPDMEFTQVYLGFQSAGIADEQQLYAYAVLQMLLGGGGSFSAGGPGKGMYSRLYTRVLNQHAWIESCMAFHHCYSDSGLFGISASCGPRNEHALLDVIATEIEAVASGRTTMRRPFASQEGASKLEVRRAKNQLKSNLLMNLESRMVQLEDLARQIQVAGKKIPAGEMVERIEAITPRDVATAAARLLESPATLLAQGFVDGIKQFYPQVAQHHGIKI</sequence>
<dbReference type="PANTHER" id="PTHR11851">
    <property type="entry name" value="METALLOPROTEASE"/>
    <property type="match status" value="1"/>
</dbReference>
<feature type="domain" description="Peptidase M16 N-terminal" evidence="7">
    <location>
        <begin position="29"/>
        <end position="175"/>
    </location>
</feature>
<dbReference type="GO" id="GO:0006627">
    <property type="term" value="P:protein processing involved in protein targeting to mitochondrion"/>
    <property type="evidence" value="ECO:0007669"/>
    <property type="project" value="TreeGrafter"/>
</dbReference>
<dbReference type="InterPro" id="IPR007863">
    <property type="entry name" value="Peptidase_M16_C"/>
</dbReference>
<dbReference type="STRING" id="61395.A0A1Y1WI76"/>
<dbReference type="EMBL" id="MCFD01000002">
    <property type="protein sequence ID" value="ORX72824.1"/>
    <property type="molecule type" value="Genomic_DNA"/>
</dbReference>
<dbReference type="GO" id="GO:0046872">
    <property type="term" value="F:metal ion binding"/>
    <property type="evidence" value="ECO:0007669"/>
    <property type="project" value="InterPro"/>
</dbReference>
<protein>
    <recommendedName>
        <fullName evidence="3">Alpha-MPP</fullName>
    </recommendedName>
    <alternativeName>
        <fullName evidence="4">Inactive zinc metalloprotease alpha</fullName>
    </alternativeName>
</protein>
<evidence type="ECO:0000256" key="2">
    <source>
        <dbReference type="ARBA" id="ARBA00007261"/>
    </source>
</evidence>
<organism evidence="9 10">
    <name type="scientific">Linderina pennispora</name>
    <dbReference type="NCBI Taxonomy" id="61395"/>
    <lineage>
        <taxon>Eukaryota</taxon>
        <taxon>Fungi</taxon>
        <taxon>Fungi incertae sedis</taxon>
        <taxon>Zoopagomycota</taxon>
        <taxon>Kickxellomycotina</taxon>
        <taxon>Kickxellomycetes</taxon>
        <taxon>Kickxellales</taxon>
        <taxon>Kickxellaceae</taxon>
        <taxon>Linderina</taxon>
    </lineage>
</organism>
<comment type="caution">
    <text evidence="9">The sequence shown here is derived from an EMBL/GenBank/DDBJ whole genome shotgun (WGS) entry which is preliminary data.</text>
</comment>
<dbReference type="Pfam" id="PF00675">
    <property type="entry name" value="Peptidase_M16"/>
    <property type="match status" value="1"/>
</dbReference>
<feature type="region of interest" description="Disordered" evidence="6">
    <location>
        <begin position="1"/>
        <end position="21"/>
    </location>
</feature>
<comment type="similarity">
    <text evidence="2 5">Belongs to the peptidase M16 family.</text>
</comment>
<feature type="domain" description="Peptidase M16 C-terminal" evidence="8">
    <location>
        <begin position="182"/>
        <end position="363"/>
    </location>
</feature>
<name>A0A1Y1WI76_9FUNG</name>
<feature type="compositionally biased region" description="Polar residues" evidence="6">
    <location>
        <begin position="1"/>
        <end position="11"/>
    </location>
</feature>
<evidence type="ECO:0000256" key="1">
    <source>
        <dbReference type="ARBA" id="ARBA00002123"/>
    </source>
</evidence>
<dbReference type="RefSeq" id="XP_040746164.1">
    <property type="nucleotide sequence ID" value="XM_040884488.1"/>
</dbReference>
<keyword evidence="10" id="KW-1185">Reference proteome</keyword>
<comment type="function">
    <text evidence="1">Substrate recognition and binding subunit of the essential mitochondrial processing protease (MPP), which cleaves the mitochondrial sequence off newly imported precursors proteins.</text>
</comment>
<dbReference type="PROSITE" id="PS00143">
    <property type="entry name" value="INSULINASE"/>
    <property type="match status" value="1"/>
</dbReference>
<evidence type="ECO:0000256" key="3">
    <source>
        <dbReference type="ARBA" id="ARBA00030006"/>
    </source>
</evidence>
<dbReference type="GeneID" id="63801136"/>
<reference evidence="9 10" key="1">
    <citation type="submission" date="2016-07" db="EMBL/GenBank/DDBJ databases">
        <title>Pervasive Adenine N6-methylation of Active Genes in Fungi.</title>
        <authorList>
            <consortium name="DOE Joint Genome Institute"/>
            <person name="Mondo S.J."/>
            <person name="Dannebaum R.O."/>
            <person name="Kuo R.C."/>
            <person name="Labutti K."/>
            <person name="Haridas S."/>
            <person name="Kuo A."/>
            <person name="Salamov A."/>
            <person name="Ahrendt S.R."/>
            <person name="Lipzen A."/>
            <person name="Sullivan W."/>
            <person name="Andreopoulos W.B."/>
            <person name="Clum A."/>
            <person name="Lindquist E."/>
            <person name="Daum C."/>
            <person name="Ramamoorthy G.K."/>
            <person name="Gryganskyi A."/>
            <person name="Culley D."/>
            <person name="Magnuson J.K."/>
            <person name="James T.Y."/>
            <person name="O'Malley M.A."/>
            <person name="Stajich J.E."/>
            <person name="Spatafora J.W."/>
            <person name="Visel A."/>
            <person name="Grigoriev I.V."/>
        </authorList>
    </citation>
    <scope>NUCLEOTIDE SEQUENCE [LARGE SCALE GENOMIC DNA]</scope>
    <source>
        <strain evidence="9 10">ATCC 12442</strain>
    </source>
</reference>
<evidence type="ECO:0000313" key="10">
    <source>
        <dbReference type="Proteomes" id="UP000193922"/>
    </source>
</evidence>
<dbReference type="AlphaFoldDB" id="A0A1Y1WI76"/>
<proteinExistence type="inferred from homology"/>
<evidence type="ECO:0000313" key="9">
    <source>
        <dbReference type="EMBL" id="ORX72824.1"/>
    </source>
</evidence>